<evidence type="ECO:0000313" key="1">
    <source>
        <dbReference type="EMBL" id="TNN28802.1"/>
    </source>
</evidence>
<dbReference type="Proteomes" id="UP000314294">
    <property type="component" value="Unassembled WGS sequence"/>
</dbReference>
<organism evidence="1 2">
    <name type="scientific">Liparis tanakae</name>
    <name type="common">Tanaka's snailfish</name>
    <dbReference type="NCBI Taxonomy" id="230148"/>
    <lineage>
        <taxon>Eukaryota</taxon>
        <taxon>Metazoa</taxon>
        <taxon>Chordata</taxon>
        <taxon>Craniata</taxon>
        <taxon>Vertebrata</taxon>
        <taxon>Euteleostomi</taxon>
        <taxon>Actinopterygii</taxon>
        <taxon>Neopterygii</taxon>
        <taxon>Teleostei</taxon>
        <taxon>Neoteleostei</taxon>
        <taxon>Acanthomorphata</taxon>
        <taxon>Eupercaria</taxon>
        <taxon>Perciformes</taxon>
        <taxon>Cottioidei</taxon>
        <taxon>Cottales</taxon>
        <taxon>Liparidae</taxon>
        <taxon>Liparis</taxon>
    </lineage>
</organism>
<reference evidence="1 2" key="1">
    <citation type="submission" date="2019-03" db="EMBL/GenBank/DDBJ databases">
        <title>First draft genome of Liparis tanakae, snailfish: a comprehensive survey of snailfish specific genes.</title>
        <authorList>
            <person name="Kim W."/>
            <person name="Song I."/>
            <person name="Jeong J.-H."/>
            <person name="Kim D."/>
            <person name="Kim S."/>
            <person name="Ryu S."/>
            <person name="Song J.Y."/>
            <person name="Lee S.K."/>
        </authorList>
    </citation>
    <scope>NUCLEOTIDE SEQUENCE [LARGE SCALE GENOMIC DNA]</scope>
    <source>
        <tissue evidence="1">Muscle</tissue>
    </source>
</reference>
<accession>A0A4Z2EKC3</accession>
<keyword evidence="2" id="KW-1185">Reference proteome</keyword>
<dbReference type="EMBL" id="SRLO01006418">
    <property type="protein sequence ID" value="TNN28802.1"/>
    <property type="molecule type" value="Genomic_DNA"/>
</dbReference>
<protein>
    <submittedName>
        <fullName evidence="1">Uncharacterized protein</fullName>
    </submittedName>
</protein>
<comment type="caution">
    <text evidence="1">The sequence shown here is derived from an EMBL/GenBank/DDBJ whole genome shotgun (WGS) entry which is preliminary data.</text>
</comment>
<name>A0A4Z2EKC3_9TELE</name>
<evidence type="ECO:0000313" key="2">
    <source>
        <dbReference type="Proteomes" id="UP000314294"/>
    </source>
</evidence>
<dbReference type="AlphaFoldDB" id="A0A4Z2EKC3"/>
<gene>
    <name evidence="1" type="ORF">EYF80_061049</name>
</gene>
<proteinExistence type="predicted"/>
<sequence length="66" mass="7698">MRKAHGHPREERRACDLLLRNPEAFVRRGDGETERRSGFTYISTEPPRFHLLGRSWDSLVFPSSKS</sequence>